<dbReference type="InterPro" id="IPR012337">
    <property type="entry name" value="RNaseH-like_sf"/>
</dbReference>
<name>A0AAD5Z870_9POAL</name>
<sequence length="233" mass="26122">MGISHYDGSRYVISCGDYSFETTVTSSGDAAADWISSVLSMDGGDSNNTIVGVDTEWVPGGAAGFPGKFQVGVLQLCVGGRCLVFQLLHSHHLPQTLIDFLQDDRFYFIGLSIHSEFQKLSNQFPPLKVGRRVDDYRRVHDLRDLAAWAMDRQDMRQWAFKDLVREIIKGMPLEMPINIINSIWGREELEHDQIEYAALKAFASCEVGKKLIFGMGRQVERVGKLQLASGMCE</sequence>
<dbReference type="EMBL" id="JAMRDG010000002">
    <property type="protein sequence ID" value="KAJ3688673.1"/>
    <property type="molecule type" value="Genomic_DNA"/>
</dbReference>
<dbReference type="GO" id="GO:0005634">
    <property type="term" value="C:nucleus"/>
    <property type="evidence" value="ECO:0007669"/>
    <property type="project" value="TreeGrafter"/>
</dbReference>
<feature type="domain" description="3'-5' exonuclease" evidence="3">
    <location>
        <begin position="29"/>
        <end position="211"/>
    </location>
</feature>
<dbReference type="Proteomes" id="UP001210211">
    <property type="component" value="Unassembled WGS sequence"/>
</dbReference>
<keyword evidence="5" id="KW-1185">Reference proteome</keyword>
<comment type="caution">
    <text evidence="4">The sequence shown here is derived from an EMBL/GenBank/DDBJ whole genome shotgun (WGS) entry which is preliminary data.</text>
</comment>
<dbReference type="Pfam" id="PF01612">
    <property type="entry name" value="DNA_pol_A_exo1"/>
    <property type="match status" value="1"/>
</dbReference>
<organism evidence="4 5">
    <name type="scientific">Rhynchospora tenuis</name>
    <dbReference type="NCBI Taxonomy" id="198213"/>
    <lineage>
        <taxon>Eukaryota</taxon>
        <taxon>Viridiplantae</taxon>
        <taxon>Streptophyta</taxon>
        <taxon>Embryophyta</taxon>
        <taxon>Tracheophyta</taxon>
        <taxon>Spermatophyta</taxon>
        <taxon>Magnoliopsida</taxon>
        <taxon>Liliopsida</taxon>
        <taxon>Poales</taxon>
        <taxon>Cyperaceae</taxon>
        <taxon>Cyperoideae</taxon>
        <taxon>Rhynchosporeae</taxon>
        <taxon>Rhynchospora</taxon>
    </lineage>
</organism>
<keyword evidence="2" id="KW-0378">Hydrolase</keyword>
<accession>A0AAD5Z870</accession>
<evidence type="ECO:0000256" key="1">
    <source>
        <dbReference type="ARBA" id="ARBA00022722"/>
    </source>
</evidence>
<dbReference type="GO" id="GO:0003676">
    <property type="term" value="F:nucleic acid binding"/>
    <property type="evidence" value="ECO:0007669"/>
    <property type="project" value="InterPro"/>
</dbReference>
<dbReference type="GO" id="GO:0008408">
    <property type="term" value="F:3'-5' exonuclease activity"/>
    <property type="evidence" value="ECO:0007669"/>
    <property type="project" value="InterPro"/>
</dbReference>
<dbReference type="AlphaFoldDB" id="A0AAD5Z870"/>
<dbReference type="Gene3D" id="3.30.420.10">
    <property type="entry name" value="Ribonuclease H-like superfamily/Ribonuclease H"/>
    <property type="match status" value="1"/>
</dbReference>
<dbReference type="CDD" id="cd06141">
    <property type="entry name" value="WRN_exo"/>
    <property type="match status" value="1"/>
</dbReference>
<evidence type="ECO:0000259" key="3">
    <source>
        <dbReference type="Pfam" id="PF01612"/>
    </source>
</evidence>
<dbReference type="SUPFAM" id="SSF53098">
    <property type="entry name" value="Ribonuclease H-like"/>
    <property type="match status" value="1"/>
</dbReference>
<protein>
    <recommendedName>
        <fullName evidence="3">3'-5' exonuclease domain-containing protein</fullName>
    </recommendedName>
</protein>
<gene>
    <name evidence="4" type="ORF">LUZ61_017837</name>
</gene>
<dbReference type="InterPro" id="IPR002562">
    <property type="entry name" value="3'-5'_exonuclease_dom"/>
</dbReference>
<evidence type="ECO:0000313" key="5">
    <source>
        <dbReference type="Proteomes" id="UP001210211"/>
    </source>
</evidence>
<dbReference type="GO" id="GO:0005737">
    <property type="term" value="C:cytoplasm"/>
    <property type="evidence" value="ECO:0007669"/>
    <property type="project" value="TreeGrafter"/>
</dbReference>
<dbReference type="PANTHER" id="PTHR13620:SF121">
    <property type="entry name" value="EMB|CAB82946.1-RELATED"/>
    <property type="match status" value="1"/>
</dbReference>
<dbReference type="GO" id="GO:0006139">
    <property type="term" value="P:nucleobase-containing compound metabolic process"/>
    <property type="evidence" value="ECO:0007669"/>
    <property type="project" value="InterPro"/>
</dbReference>
<evidence type="ECO:0000256" key="2">
    <source>
        <dbReference type="ARBA" id="ARBA00022801"/>
    </source>
</evidence>
<keyword evidence="1" id="KW-0540">Nuclease</keyword>
<dbReference type="InterPro" id="IPR051132">
    <property type="entry name" value="3-5_Exonuclease_domain"/>
</dbReference>
<dbReference type="PANTHER" id="PTHR13620">
    <property type="entry name" value="3-5 EXONUCLEASE"/>
    <property type="match status" value="1"/>
</dbReference>
<dbReference type="InterPro" id="IPR036397">
    <property type="entry name" value="RNaseH_sf"/>
</dbReference>
<reference evidence="4 5" key="1">
    <citation type="journal article" date="2022" name="Cell">
        <title>Repeat-based holocentromeres influence genome architecture and karyotype evolution.</title>
        <authorList>
            <person name="Hofstatter P.G."/>
            <person name="Thangavel G."/>
            <person name="Lux T."/>
            <person name="Neumann P."/>
            <person name="Vondrak T."/>
            <person name="Novak P."/>
            <person name="Zhang M."/>
            <person name="Costa L."/>
            <person name="Castellani M."/>
            <person name="Scott A."/>
            <person name="Toegelov H."/>
            <person name="Fuchs J."/>
            <person name="Mata-Sucre Y."/>
            <person name="Dias Y."/>
            <person name="Vanzela A.L.L."/>
            <person name="Huettel B."/>
            <person name="Almeida C.C.S."/>
            <person name="Simkova H."/>
            <person name="Souza G."/>
            <person name="Pedrosa-Harand A."/>
            <person name="Macas J."/>
            <person name="Mayer K.F.X."/>
            <person name="Houben A."/>
            <person name="Marques A."/>
        </authorList>
    </citation>
    <scope>NUCLEOTIDE SEQUENCE [LARGE SCALE GENOMIC DNA]</scope>
    <source>
        <strain evidence="4">RhyTen1mFocal</strain>
    </source>
</reference>
<evidence type="ECO:0000313" key="4">
    <source>
        <dbReference type="EMBL" id="KAJ3688673.1"/>
    </source>
</evidence>
<proteinExistence type="predicted"/>